<proteinExistence type="predicted"/>
<dbReference type="GeneID" id="57145596"/>
<dbReference type="Pfam" id="PF18897">
    <property type="entry name" value="Gp3-like"/>
    <property type="match status" value="1"/>
</dbReference>
<sequence>MAGLKIWGTDPETQPKPRERFADDVVGRFRSGHTINDRPASLNEWRVTTGDPDVAKVIHDLLGGDEPQEWAAKGEDNLEVFTASNEVPIIIADAKALRQRMVLWGRSGKPIYVSDGANILDDQGNPTEEADPDAELTFAERKAKKETGAIPDIDLYFRLADEPDLGIFKFKTGSWGFASDLAYNGVVDELEAAEGPVKALLKLEPVSFVAKNGPMKGKTVSYTKSELVLKGAA</sequence>
<protein>
    <submittedName>
        <fullName evidence="1">Uncharacterized protein</fullName>
    </submittedName>
</protein>
<name>A0A4Y3QRD4_MICTE</name>
<evidence type="ECO:0000313" key="2">
    <source>
        <dbReference type="Proteomes" id="UP000319525"/>
    </source>
</evidence>
<dbReference type="AlphaFoldDB" id="A0A4Y3QRD4"/>
<comment type="caution">
    <text evidence="1">The sequence shown here is derived from an EMBL/GenBank/DDBJ whole genome shotgun (WGS) entry which is preliminary data.</text>
</comment>
<dbReference type="OrthoDB" id="3688760at2"/>
<gene>
    <name evidence="1" type="ORF">MTE01_29130</name>
</gene>
<evidence type="ECO:0000313" key="1">
    <source>
        <dbReference type="EMBL" id="GEB46968.1"/>
    </source>
</evidence>
<reference evidence="1 2" key="1">
    <citation type="submission" date="2019-06" db="EMBL/GenBank/DDBJ databases">
        <title>Whole genome shotgun sequence of Microbacterium testaceum NBRC 12675.</title>
        <authorList>
            <person name="Hosoyama A."/>
            <person name="Uohara A."/>
            <person name="Ohji S."/>
            <person name="Ichikawa N."/>
        </authorList>
    </citation>
    <scope>NUCLEOTIDE SEQUENCE [LARGE SCALE GENOMIC DNA]</scope>
    <source>
        <strain evidence="1 2">NBRC 12675</strain>
    </source>
</reference>
<organism evidence="1 2">
    <name type="scientific">Microbacterium testaceum</name>
    <name type="common">Aureobacterium testaceum</name>
    <name type="synonym">Brevibacterium testaceum</name>
    <dbReference type="NCBI Taxonomy" id="2033"/>
    <lineage>
        <taxon>Bacteria</taxon>
        <taxon>Bacillati</taxon>
        <taxon>Actinomycetota</taxon>
        <taxon>Actinomycetes</taxon>
        <taxon>Micrococcales</taxon>
        <taxon>Microbacteriaceae</taxon>
        <taxon>Microbacterium</taxon>
    </lineage>
</organism>
<dbReference type="Proteomes" id="UP000319525">
    <property type="component" value="Unassembled WGS sequence"/>
</dbReference>
<dbReference type="RefSeq" id="WP_141378185.1">
    <property type="nucleotide sequence ID" value="NZ_BJML01000011.1"/>
</dbReference>
<dbReference type="EMBL" id="BJML01000011">
    <property type="protein sequence ID" value="GEB46968.1"/>
    <property type="molecule type" value="Genomic_DNA"/>
</dbReference>
<accession>A0A4Y3QRD4</accession>
<dbReference type="InterPro" id="IPR043991">
    <property type="entry name" value="Gp3-like"/>
</dbReference>